<evidence type="ECO:0000313" key="1">
    <source>
        <dbReference type="EMBL" id="KAI8426911.1"/>
    </source>
</evidence>
<accession>A0ACC0JRY1</accession>
<dbReference type="Proteomes" id="UP001064048">
    <property type="component" value="Chromosome 26"/>
</dbReference>
<name>A0ACC0JRY1_CHOFU</name>
<keyword evidence="2" id="KW-1185">Reference proteome</keyword>
<comment type="caution">
    <text evidence="1">The sequence shown here is derived from an EMBL/GenBank/DDBJ whole genome shotgun (WGS) entry which is preliminary data.</text>
</comment>
<evidence type="ECO:0000313" key="2">
    <source>
        <dbReference type="Proteomes" id="UP001064048"/>
    </source>
</evidence>
<organism evidence="1 2">
    <name type="scientific">Choristoneura fumiferana</name>
    <name type="common">Spruce budworm moth</name>
    <name type="synonym">Archips fumiferana</name>
    <dbReference type="NCBI Taxonomy" id="7141"/>
    <lineage>
        <taxon>Eukaryota</taxon>
        <taxon>Metazoa</taxon>
        <taxon>Ecdysozoa</taxon>
        <taxon>Arthropoda</taxon>
        <taxon>Hexapoda</taxon>
        <taxon>Insecta</taxon>
        <taxon>Pterygota</taxon>
        <taxon>Neoptera</taxon>
        <taxon>Endopterygota</taxon>
        <taxon>Lepidoptera</taxon>
        <taxon>Glossata</taxon>
        <taxon>Ditrysia</taxon>
        <taxon>Tortricoidea</taxon>
        <taxon>Tortricidae</taxon>
        <taxon>Tortricinae</taxon>
        <taxon>Choristoneura</taxon>
    </lineage>
</organism>
<dbReference type="EMBL" id="CM046126">
    <property type="protein sequence ID" value="KAI8426911.1"/>
    <property type="molecule type" value="Genomic_DNA"/>
</dbReference>
<gene>
    <name evidence="1" type="ORF">MSG28_014581</name>
</gene>
<reference evidence="1 2" key="1">
    <citation type="journal article" date="2022" name="Genome Biol. Evol.">
        <title>The Spruce Budworm Genome: Reconstructing the Evolutionary History of Antifreeze Proteins.</title>
        <authorList>
            <person name="Beliveau C."/>
            <person name="Gagne P."/>
            <person name="Picq S."/>
            <person name="Vernygora O."/>
            <person name="Keeling C.I."/>
            <person name="Pinkney K."/>
            <person name="Doucet D."/>
            <person name="Wen F."/>
            <person name="Johnston J.S."/>
            <person name="Maaroufi H."/>
            <person name="Boyle B."/>
            <person name="Laroche J."/>
            <person name="Dewar K."/>
            <person name="Juretic N."/>
            <person name="Blackburn G."/>
            <person name="Nisole A."/>
            <person name="Brunet B."/>
            <person name="Brandao M."/>
            <person name="Lumley L."/>
            <person name="Duan J."/>
            <person name="Quan G."/>
            <person name="Lucarotti C.J."/>
            <person name="Roe A.D."/>
            <person name="Sperling F.A.H."/>
            <person name="Levesque R.C."/>
            <person name="Cusson M."/>
        </authorList>
    </citation>
    <scope>NUCLEOTIDE SEQUENCE [LARGE SCALE GENOMIC DNA]</scope>
    <source>
        <strain evidence="1">Glfc:IPQL:Cfum</strain>
    </source>
</reference>
<protein>
    <submittedName>
        <fullName evidence="1">Uncharacterized protein</fullName>
    </submittedName>
</protein>
<proteinExistence type="predicted"/>
<sequence length="230" mass="25699">MLLRVLKPESEKLGYILRDLDKPDLLWSKFGLRSLSKSSPLYMKRNTEHDPPYWRGQVWVNINYLALSALRHYSRAGGPHAARAGQLHDRLRENIVREGVSHILLKPSLKDPTVGDCLMEVGSRFHSLADCTVKDLDNFTGCLTLHAETQQCKHCCFTAGLASKMVVAIRADPAQGPTTCCLVVRGNLLSEYRRTGYFWEQYSGEDGAGAGCRPFTGWTGLLPLLMAGEY</sequence>